<dbReference type="AlphaFoldDB" id="A0AAU7ZHZ4"/>
<gene>
    <name evidence="2" type="ORF">RBB75_08465</name>
</gene>
<name>A0AAU7ZHZ4_9BACT</name>
<feature type="domain" description="DUF4440" evidence="1">
    <location>
        <begin position="12"/>
        <end position="121"/>
    </location>
</feature>
<dbReference type="EMBL" id="CP132932">
    <property type="protein sequence ID" value="XCB28340.1"/>
    <property type="molecule type" value="Genomic_DNA"/>
</dbReference>
<dbReference type="RefSeq" id="WP_353070178.1">
    <property type="nucleotide sequence ID" value="NZ_CP132932.1"/>
</dbReference>
<reference evidence="2" key="2">
    <citation type="journal article" date="2024" name="Environ. Microbiol.">
        <title>Genome analysis and description of Tunturibacter gen. nov. expands the diversity of Terriglobia in tundra soils.</title>
        <authorList>
            <person name="Messyasz A."/>
            <person name="Mannisto M.K."/>
            <person name="Kerkhof L.J."/>
            <person name="Haggblom M.M."/>
        </authorList>
    </citation>
    <scope>NUCLEOTIDE SEQUENCE</scope>
    <source>
        <strain evidence="2">M8UP23</strain>
    </source>
</reference>
<dbReference type="Gene3D" id="3.10.450.50">
    <property type="match status" value="1"/>
</dbReference>
<reference evidence="2" key="1">
    <citation type="submission" date="2023-08" db="EMBL/GenBank/DDBJ databases">
        <authorList>
            <person name="Messyasz A."/>
            <person name="Mannisto M.K."/>
            <person name="Kerkhof L.J."/>
            <person name="Haggblom M."/>
        </authorList>
    </citation>
    <scope>NUCLEOTIDE SEQUENCE</scope>
    <source>
        <strain evidence="2">M8UP23</strain>
    </source>
</reference>
<proteinExistence type="predicted"/>
<dbReference type="KEGG" id="temp:RBB75_08465"/>
<protein>
    <submittedName>
        <fullName evidence="2">Nuclear transport factor 2 family protein</fullName>
    </submittedName>
</protein>
<accession>A0AAU7ZHZ4</accession>
<sequence>MGKLTNYAIREIERIHSDWIAHEVAGEDHSLMALCADDIELWPPDAQPVLGRPAVAAKMTPAGTKIHSIEITDRCIRGSNEIAYLTASYKTIFSSTEDPAPRQLLGSHLWILRSRIGTWRVHLISWSLWDREM</sequence>
<organism evidence="2">
    <name type="scientific">Tunturiibacter empetritectus</name>
    <dbReference type="NCBI Taxonomy" id="3069691"/>
    <lineage>
        <taxon>Bacteria</taxon>
        <taxon>Pseudomonadati</taxon>
        <taxon>Acidobacteriota</taxon>
        <taxon>Terriglobia</taxon>
        <taxon>Terriglobales</taxon>
        <taxon>Acidobacteriaceae</taxon>
        <taxon>Tunturiibacter</taxon>
    </lineage>
</organism>
<dbReference type="InterPro" id="IPR027843">
    <property type="entry name" value="DUF4440"/>
</dbReference>
<dbReference type="Pfam" id="PF14534">
    <property type="entry name" value="DUF4440"/>
    <property type="match status" value="1"/>
</dbReference>
<dbReference type="SUPFAM" id="SSF54427">
    <property type="entry name" value="NTF2-like"/>
    <property type="match status" value="1"/>
</dbReference>
<evidence type="ECO:0000259" key="1">
    <source>
        <dbReference type="Pfam" id="PF14534"/>
    </source>
</evidence>
<dbReference type="InterPro" id="IPR032710">
    <property type="entry name" value="NTF2-like_dom_sf"/>
</dbReference>
<evidence type="ECO:0000313" key="2">
    <source>
        <dbReference type="EMBL" id="XCB28340.1"/>
    </source>
</evidence>